<feature type="region of interest" description="Disordered" evidence="1">
    <location>
        <begin position="358"/>
        <end position="386"/>
    </location>
</feature>
<feature type="region of interest" description="Disordered" evidence="1">
    <location>
        <begin position="276"/>
        <end position="296"/>
    </location>
</feature>
<keyword evidence="5" id="KW-1185">Reference proteome</keyword>
<feature type="region of interest" description="Disordered" evidence="1">
    <location>
        <begin position="898"/>
        <end position="939"/>
    </location>
</feature>
<protein>
    <recommendedName>
        <fullName evidence="3">Guanylate cyclase domain-containing protein</fullName>
    </recommendedName>
</protein>
<evidence type="ECO:0000313" key="5">
    <source>
        <dbReference type="Proteomes" id="UP001165080"/>
    </source>
</evidence>
<feature type="compositionally biased region" description="Gly residues" evidence="1">
    <location>
        <begin position="496"/>
        <end position="506"/>
    </location>
</feature>
<evidence type="ECO:0000256" key="1">
    <source>
        <dbReference type="SAM" id="MobiDB-lite"/>
    </source>
</evidence>
<comment type="caution">
    <text evidence="4">The sequence shown here is derived from an EMBL/GenBank/DDBJ whole genome shotgun (WGS) entry which is preliminary data.</text>
</comment>
<evidence type="ECO:0000259" key="3">
    <source>
        <dbReference type="PROSITE" id="PS50125"/>
    </source>
</evidence>
<dbReference type="PROSITE" id="PS50125">
    <property type="entry name" value="GUANYLATE_CYCLASE_2"/>
    <property type="match status" value="1"/>
</dbReference>
<feature type="region of interest" description="Disordered" evidence="1">
    <location>
        <begin position="496"/>
        <end position="528"/>
    </location>
</feature>
<dbReference type="SUPFAM" id="SSF55073">
    <property type="entry name" value="Nucleotide cyclase"/>
    <property type="match status" value="2"/>
</dbReference>
<feature type="compositionally biased region" description="Pro residues" evidence="1">
    <location>
        <begin position="1196"/>
        <end position="1211"/>
    </location>
</feature>
<evidence type="ECO:0000256" key="2">
    <source>
        <dbReference type="SAM" id="Phobius"/>
    </source>
</evidence>
<dbReference type="InterPro" id="IPR029787">
    <property type="entry name" value="Nucleotide_cyclase"/>
</dbReference>
<feature type="transmembrane region" description="Helical" evidence="2">
    <location>
        <begin position="105"/>
        <end position="128"/>
    </location>
</feature>
<accession>A0A9W6BW71</accession>
<keyword evidence="2" id="KW-0812">Transmembrane</keyword>
<dbReference type="PANTHER" id="PTHR43081:SF1">
    <property type="entry name" value="ADENYLATE CYCLASE, TERMINAL-DIFFERENTIATION SPECIFIC"/>
    <property type="match status" value="1"/>
</dbReference>
<feature type="domain" description="Guanylate cyclase" evidence="3">
    <location>
        <begin position="152"/>
        <end position="210"/>
    </location>
</feature>
<gene>
    <name evidence="4" type="primary">PLEST012044</name>
    <name evidence="4" type="ORF">PLESTB_001516600</name>
</gene>
<dbReference type="InterPro" id="IPR050697">
    <property type="entry name" value="Adenylyl/Guanylyl_Cyclase_3/4"/>
</dbReference>
<feature type="compositionally biased region" description="Low complexity" evidence="1">
    <location>
        <begin position="1163"/>
        <end position="1177"/>
    </location>
</feature>
<dbReference type="EMBL" id="BRXU01000029">
    <property type="protein sequence ID" value="GLC59636.1"/>
    <property type="molecule type" value="Genomic_DNA"/>
</dbReference>
<dbReference type="PANTHER" id="PTHR43081">
    <property type="entry name" value="ADENYLATE CYCLASE, TERMINAL-DIFFERENTIATION SPECIFIC-RELATED"/>
    <property type="match status" value="1"/>
</dbReference>
<dbReference type="Proteomes" id="UP001165080">
    <property type="component" value="Unassembled WGS sequence"/>
</dbReference>
<sequence>MLLMAINASSTSTSAASSASSASASAPAAAAPASANSSAAAFVSANADPLLAFLRSGTEQIFAAAGGRERLLPLYRRSLGYTPPPPQPVPVPAPARRAGVSSETVLLAALVPSAAALVAAGAALWGFLHWRRLLDERRSRTRGSPGVGPATTLLVTDIQDSTSLWESLQAEVMDAAVKLHHRTIRELLVRHAGYESATEGDSFILAFHRPDRALAFALAAQEALLAADWSPELLASRYAAPLVVRRDAAAAAAVAARLTAPSLRDALTVEPAAAAAASPLPPSQVPPGGGGGAVAAPRSRYTRPASLDLSVPPPPPPPVPWLLRAAPTMGRQKSTSLDGGAARTALPYTRAPALLEAIRSDDGGGGGGSGSVPLAATVPPPILPPPPLSLDAASAAAAAAAATAAAAAASDSGRLRRSLAAPLTGRWAHWAASASVRSMYGGGAPADGGDSGGGGGGDPRRAVTAAAAAAHFRNTVSGALLTAAVTAARGSFGGGGGDDGGGGGGAVRCTDDGSGVGGGEDDDAEGSGSGTLAVQLVEALAQVFPVYDTGLRVRMGLHCGISSAAEVQYNRASGRIVYPGPTLQLAKAVADAGHGGQITLTVRAARAAADSKAFVAGCAGGGGSAAAAGGAGGSLPYVVLSAGSHVIKAGMPAVELYNVYGRGMVPGVLAAPLGRIVAALAQIQDPDEYAGWGLEPSLEGHVAMLAEAGELAVRHGGYLVPTPPGSFQAVFCQPESAVRWILELQDDLGPAAAVVVGATAGGGGGGGGASCTAGGGGGGAGGGGGFGARWLGFPSPLSMQLQMHSPSSTSGSADTGEVVTKLQRATAAARLSVLYVKGGVEVGDAHATLHAGAGTMSYSGGAAKRAACLAAHAAWHEVLVSINVVRAVEGKDHPSLAWVRQQEQEQRAKTKSRSKRRSQTQPQQQLSPPPPSLLQRPYGSSRYNTAAAAAAATAAPPQLQGAVSMDSAAAAAAAAAAQPEQVRQQHQQPPSPPLSPPPTLQQLAEGTASMVEGTASIVSGTSLVAEVAAEAEALLPSLLSSDGAGLTPPPPLPLPSLPPQQRPLQGAGGVGTPPPPQKETAAAVAAAAAAARPLVWGSDLRTVKFKGGAVLACRVRLDRVPVSAAAVTAAQPSPPPSQLTPRRLLSPPTQKLPLPLPSPLPLPALQLQLSSPSRLSTPLPPSQPPLSASQSHLRTSPPPLRASPPPPPRSAPPSQADP</sequence>
<dbReference type="GO" id="GO:0035556">
    <property type="term" value="P:intracellular signal transduction"/>
    <property type="evidence" value="ECO:0007669"/>
    <property type="project" value="InterPro"/>
</dbReference>
<feature type="region of interest" description="Disordered" evidence="1">
    <location>
        <begin position="1126"/>
        <end position="1218"/>
    </location>
</feature>
<dbReference type="AlphaFoldDB" id="A0A9W6BW71"/>
<dbReference type="Gene3D" id="3.30.70.1230">
    <property type="entry name" value="Nucleotide cyclase"/>
    <property type="match status" value="3"/>
</dbReference>
<proteinExistence type="predicted"/>
<feature type="compositionally biased region" description="Basic residues" evidence="1">
    <location>
        <begin position="909"/>
        <end position="918"/>
    </location>
</feature>
<dbReference type="GO" id="GO:0009190">
    <property type="term" value="P:cyclic nucleotide biosynthetic process"/>
    <property type="evidence" value="ECO:0007669"/>
    <property type="project" value="InterPro"/>
</dbReference>
<feature type="compositionally biased region" description="Low complexity" evidence="1">
    <location>
        <begin position="1144"/>
        <end position="1153"/>
    </location>
</feature>
<evidence type="ECO:0000313" key="4">
    <source>
        <dbReference type="EMBL" id="GLC59636.1"/>
    </source>
</evidence>
<dbReference type="InterPro" id="IPR001054">
    <property type="entry name" value="A/G_cyclase"/>
</dbReference>
<feature type="compositionally biased region" description="Pro residues" evidence="1">
    <location>
        <begin position="1047"/>
        <end position="1061"/>
    </location>
</feature>
<organism evidence="4 5">
    <name type="scientific">Pleodorina starrii</name>
    <dbReference type="NCBI Taxonomy" id="330485"/>
    <lineage>
        <taxon>Eukaryota</taxon>
        <taxon>Viridiplantae</taxon>
        <taxon>Chlorophyta</taxon>
        <taxon>core chlorophytes</taxon>
        <taxon>Chlorophyceae</taxon>
        <taxon>CS clade</taxon>
        <taxon>Chlamydomonadales</taxon>
        <taxon>Volvocaceae</taxon>
        <taxon>Pleodorina</taxon>
    </lineage>
</organism>
<feature type="region of interest" description="Disordered" evidence="1">
    <location>
        <begin position="1040"/>
        <end position="1078"/>
    </location>
</feature>
<feature type="compositionally biased region" description="Low complexity" evidence="1">
    <location>
        <begin position="974"/>
        <end position="988"/>
    </location>
</feature>
<feature type="compositionally biased region" description="Pro residues" evidence="1">
    <location>
        <begin position="989"/>
        <end position="999"/>
    </location>
</feature>
<keyword evidence="2" id="KW-0472">Membrane</keyword>
<name>A0A9W6BW71_9CHLO</name>
<reference evidence="4 5" key="1">
    <citation type="journal article" date="2023" name="Commun. Biol.">
        <title>Reorganization of the ancestral sex-determining regions during the evolution of trioecy in Pleodorina starrii.</title>
        <authorList>
            <person name="Takahashi K."/>
            <person name="Suzuki S."/>
            <person name="Kawai-Toyooka H."/>
            <person name="Yamamoto K."/>
            <person name="Hamaji T."/>
            <person name="Ootsuki R."/>
            <person name="Yamaguchi H."/>
            <person name="Kawachi M."/>
            <person name="Higashiyama T."/>
            <person name="Nozaki H."/>
        </authorList>
    </citation>
    <scope>NUCLEOTIDE SEQUENCE [LARGE SCALE GENOMIC DNA]</scope>
    <source>
        <strain evidence="4 5">NIES-4479</strain>
    </source>
</reference>
<feature type="region of interest" description="Disordered" evidence="1">
    <location>
        <begin position="974"/>
        <end position="1001"/>
    </location>
</feature>
<keyword evidence="2" id="KW-1133">Transmembrane helix</keyword>